<dbReference type="RefSeq" id="WP_187015788.1">
    <property type="nucleotide sequence ID" value="NZ_JACOQI010000019.1"/>
</dbReference>
<dbReference type="Proteomes" id="UP000620327">
    <property type="component" value="Unassembled WGS sequence"/>
</dbReference>
<evidence type="ECO:0000256" key="3">
    <source>
        <dbReference type="ARBA" id="ARBA00022741"/>
    </source>
</evidence>
<evidence type="ECO:0000313" key="9">
    <source>
        <dbReference type="EMBL" id="MBC5771596.1"/>
    </source>
</evidence>
<dbReference type="GO" id="GO:0016887">
    <property type="term" value="F:ATP hydrolysis activity"/>
    <property type="evidence" value="ECO:0007669"/>
    <property type="project" value="InterPro"/>
</dbReference>
<reference evidence="9" key="1">
    <citation type="submission" date="2020-08" db="EMBL/GenBank/DDBJ databases">
        <title>Genome public.</title>
        <authorList>
            <person name="Liu C."/>
            <person name="Sun Q."/>
        </authorList>
    </citation>
    <scope>NUCLEOTIDE SEQUENCE</scope>
    <source>
        <strain evidence="9">BX15</strain>
    </source>
</reference>
<dbReference type="Pfam" id="PF09383">
    <property type="entry name" value="NIL"/>
    <property type="match status" value="1"/>
</dbReference>
<dbReference type="InterPro" id="IPR050086">
    <property type="entry name" value="MetN_ABC_transporter-like"/>
</dbReference>
<keyword evidence="2" id="KW-1003">Cell membrane</keyword>
<keyword evidence="4 9" id="KW-0067">ATP-binding</keyword>
<evidence type="ECO:0000256" key="4">
    <source>
        <dbReference type="ARBA" id="ARBA00022840"/>
    </source>
</evidence>
<dbReference type="AlphaFoldDB" id="A0A923MKX5"/>
<evidence type="ECO:0000256" key="1">
    <source>
        <dbReference type="ARBA" id="ARBA00022448"/>
    </source>
</evidence>
<proteinExistence type="predicted"/>
<dbReference type="Pfam" id="PF00005">
    <property type="entry name" value="ABC_tran"/>
    <property type="match status" value="1"/>
</dbReference>
<keyword evidence="3" id="KW-0547">Nucleotide-binding</keyword>
<dbReference type="EMBL" id="JACOQI010000019">
    <property type="protein sequence ID" value="MBC5771596.1"/>
    <property type="molecule type" value="Genomic_DNA"/>
</dbReference>
<dbReference type="SMART" id="SM00930">
    <property type="entry name" value="NIL"/>
    <property type="match status" value="1"/>
</dbReference>
<sequence>MIKLEHISKTFGDTGDGVHAVKDVSLEIGDGEIFGIIGFSGAGKSTLVRCINLLERPTSGSITVNGQKLTWMEKQADGKSCMRTVSPQELRQARKKISMIFQGFNLLMQRTCLKNVCFPMELSGVPKAQAEKKALELLDLVGLKEKASAYPAQLSGGQKQRVAIARALATDPKVLLCDEATSALDPTTTNSILALLKELNQKLGVTVVIITHQMSVIEEICTRVAILDGGEVAEEGRVEDIFAHPATDAARRLVYPGGVSAKQYPAGTRAVRVSFNGGTVYDPLIASLAIECGVKVNILGADTRNIDGKAFGTMLLLLPDDPNEAAKALSYIRSQPNITAEEVEYHA</sequence>
<dbReference type="SMART" id="SM00382">
    <property type="entry name" value="AAA"/>
    <property type="match status" value="1"/>
</dbReference>
<dbReference type="PROSITE" id="PS00211">
    <property type="entry name" value="ABC_TRANSPORTER_1"/>
    <property type="match status" value="1"/>
</dbReference>
<dbReference type="InterPro" id="IPR045865">
    <property type="entry name" value="ACT-like_dom_sf"/>
</dbReference>
<name>A0A923MKX5_9FIRM</name>
<dbReference type="InterPro" id="IPR018449">
    <property type="entry name" value="NIL_domain"/>
</dbReference>
<protein>
    <submittedName>
        <fullName evidence="9">ATP-binding cassette domain-containing protein</fullName>
    </submittedName>
</protein>
<dbReference type="InterPro" id="IPR027417">
    <property type="entry name" value="P-loop_NTPase"/>
</dbReference>
<dbReference type="SUPFAM" id="SSF55021">
    <property type="entry name" value="ACT-like"/>
    <property type="match status" value="1"/>
</dbReference>
<dbReference type="InterPro" id="IPR017871">
    <property type="entry name" value="ABC_transporter-like_CS"/>
</dbReference>
<feature type="domain" description="ABC transporter" evidence="8">
    <location>
        <begin position="2"/>
        <end position="254"/>
    </location>
</feature>
<evidence type="ECO:0000256" key="7">
    <source>
        <dbReference type="ARBA" id="ARBA00023136"/>
    </source>
</evidence>
<keyword evidence="10" id="KW-1185">Reference proteome</keyword>
<dbReference type="Gene3D" id="3.30.70.260">
    <property type="match status" value="1"/>
</dbReference>
<dbReference type="SUPFAM" id="SSF52540">
    <property type="entry name" value="P-loop containing nucleoside triphosphate hydrolases"/>
    <property type="match status" value="1"/>
</dbReference>
<dbReference type="PROSITE" id="PS50893">
    <property type="entry name" value="ABC_TRANSPORTER_2"/>
    <property type="match status" value="1"/>
</dbReference>
<comment type="caution">
    <text evidence="9">The sequence shown here is derived from an EMBL/GenBank/DDBJ whole genome shotgun (WGS) entry which is preliminary data.</text>
</comment>
<dbReference type="Gene3D" id="3.40.50.300">
    <property type="entry name" value="P-loop containing nucleotide triphosphate hydrolases"/>
    <property type="match status" value="1"/>
</dbReference>
<organism evidence="9 10">
    <name type="scientific">Dysosmobacter segnis</name>
    <dbReference type="NCBI Taxonomy" id="2763042"/>
    <lineage>
        <taxon>Bacteria</taxon>
        <taxon>Bacillati</taxon>
        <taxon>Bacillota</taxon>
        <taxon>Clostridia</taxon>
        <taxon>Eubacteriales</taxon>
        <taxon>Oscillospiraceae</taxon>
        <taxon>Dysosmobacter</taxon>
    </lineage>
</organism>
<dbReference type="CDD" id="cd03258">
    <property type="entry name" value="ABC_MetN_methionine_transporter"/>
    <property type="match status" value="1"/>
</dbReference>
<keyword evidence="7" id="KW-0472">Membrane</keyword>
<dbReference type="InterPro" id="IPR003593">
    <property type="entry name" value="AAA+_ATPase"/>
</dbReference>
<evidence type="ECO:0000256" key="2">
    <source>
        <dbReference type="ARBA" id="ARBA00022475"/>
    </source>
</evidence>
<keyword evidence="1" id="KW-0813">Transport</keyword>
<dbReference type="PANTHER" id="PTHR43166:SF30">
    <property type="entry name" value="METHIONINE IMPORT ATP-BINDING PROTEIN METN"/>
    <property type="match status" value="1"/>
</dbReference>
<evidence type="ECO:0000256" key="5">
    <source>
        <dbReference type="ARBA" id="ARBA00022967"/>
    </source>
</evidence>
<dbReference type="PANTHER" id="PTHR43166">
    <property type="entry name" value="AMINO ACID IMPORT ATP-BINDING PROTEIN"/>
    <property type="match status" value="1"/>
</dbReference>
<evidence type="ECO:0000256" key="6">
    <source>
        <dbReference type="ARBA" id="ARBA00022970"/>
    </source>
</evidence>
<keyword evidence="5" id="KW-1278">Translocase</keyword>
<evidence type="ECO:0000259" key="8">
    <source>
        <dbReference type="PROSITE" id="PS50893"/>
    </source>
</evidence>
<accession>A0A923MKX5</accession>
<dbReference type="InterPro" id="IPR003439">
    <property type="entry name" value="ABC_transporter-like_ATP-bd"/>
</dbReference>
<gene>
    <name evidence="9" type="ORF">H8Z83_14945</name>
</gene>
<keyword evidence="6" id="KW-0029">Amino-acid transport</keyword>
<dbReference type="GO" id="GO:0006865">
    <property type="term" value="P:amino acid transport"/>
    <property type="evidence" value="ECO:0007669"/>
    <property type="project" value="UniProtKB-KW"/>
</dbReference>
<dbReference type="InterPro" id="IPR041701">
    <property type="entry name" value="MetN_ABC"/>
</dbReference>
<evidence type="ECO:0000313" key="10">
    <source>
        <dbReference type="Proteomes" id="UP000620327"/>
    </source>
</evidence>
<dbReference type="GO" id="GO:0005524">
    <property type="term" value="F:ATP binding"/>
    <property type="evidence" value="ECO:0007669"/>
    <property type="project" value="UniProtKB-KW"/>
</dbReference>